<evidence type="ECO:0000256" key="5">
    <source>
        <dbReference type="SAM" id="MobiDB-lite"/>
    </source>
</evidence>
<dbReference type="Pfam" id="PF07681">
    <property type="entry name" value="DoxX"/>
    <property type="match status" value="1"/>
</dbReference>
<proteinExistence type="predicted"/>
<gene>
    <name evidence="6" type="ORF">J2S49_001092</name>
</gene>
<keyword evidence="4" id="KW-0472">Membrane</keyword>
<name>A0ABT9NCA4_9ACTO</name>
<comment type="caution">
    <text evidence="6">The sequence shown here is derived from an EMBL/GenBank/DDBJ whole genome shotgun (WGS) entry which is preliminary data.</text>
</comment>
<evidence type="ECO:0000256" key="4">
    <source>
        <dbReference type="ARBA" id="ARBA00023136"/>
    </source>
</evidence>
<evidence type="ECO:0000256" key="2">
    <source>
        <dbReference type="ARBA" id="ARBA00022692"/>
    </source>
</evidence>
<protein>
    <submittedName>
        <fullName evidence="6">Membrane protein YphA (DoxX/SURF4 family)</fullName>
    </submittedName>
</protein>
<evidence type="ECO:0000256" key="3">
    <source>
        <dbReference type="ARBA" id="ARBA00022989"/>
    </source>
</evidence>
<keyword evidence="3" id="KW-1133">Transmembrane helix</keyword>
<evidence type="ECO:0000313" key="7">
    <source>
        <dbReference type="Proteomes" id="UP001235966"/>
    </source>
</evidence>
<dbReference type="InterPro" id="IPR032808">
    <property type="entry name" value="DoxX"/>
</dbReference>
<sequence length="171" mass="17955">MWVNTPASAETMPADHNKTAGQAPGKKPARPQREDNMKVSSIVNFAGRVALALPFIILGSEAAREPGARVNAVKKAPIKFAQDHADELVRFNGAAMVAGGLGVASGVLPHAAALGLVAATAPTTVAGHDYWNVEDPAQRGNQRIHFLKNIAMIGGALILASQYTRKAKSEK</sequence>
<dbReference type="Proteomes" id="UP001235966">
    <property type="component" value="Unassembled WGS sequence"/>
</dbReference>
<organism evidence="6 7">
    <name type="scientific">Arcanobacterium wilhelmae</name>
    <dbReference type="NCBI Taxonomy" id="1803177"/>
    <lineage>
        <taxon>Bacteria</taxon>
        <taxon>Bacillati</taxon>
        <taxon>Actinomycetota</taxon>
        <taxon>Actinomycetes</taxon>
        <taxon>Actinomycetales</taxon>
        <taxon>Actinomycetaceae</taxon>
        <taxon>Arcanobacterium</taxon>
    </lineage>
</organism>
<dbReference type="EMBL" id="JAUSQW010000001">
    <property type="protein sequence ID" value="MDP9801016.1"/>
    <property type="molecule type" value="Genomic_DNA"/>
</dbReference>
<keyword evidence="2" id="KW-0812">Transmembrane</keyword>
<evidence type="ECO:0000256" key="1">
    <source>
        <dbReference type="ARBA" id="ARBA00004141"/>
    </source>
</evidence>
<reference evidence="6 7" key="1">
    <citation type="submission" date="2023-07" db="EMBL/GenBank/DDBJ databases">
        <title>Sequencing the genomes of 1000 actinobacteria strains.</title>
        <authorList>
            <person name="Klenk H.-P."/>
        </authorList>
    </citation>
    <scope>NUCLEOTIDE SEQUENCE [LARGE SCALE GENOMIC DNA]</scope>
    <source>
        <strain evidence="6 7">DSM 102162</strain>
    </source>
</reference>
<comment type="subcellular location">
    <subcellularLocation>
        <location evidence="1">Membrane</location>
        <topology evidence="1">Multi-pass membrane protein</topology>
    </subcellularLocation>
</comment>
<evidence type="ECO:0000313" key="6">
    <source>
        <dbReference type="EMBL" id="MDP9801016.1"/>
    </source>
</evidence>
<feature type="region of interest" description="Disordered" evidence="5">
    <location>
        <begin position="1"/>
        <end position="36"/>
    </location>
</feature>
<keyword evidence="7" id="KW-1185">Reference proteome</keyword>
<accession>A0ABT9NCA4</accession>